<dbReference type="AlphaFoldDB" id="A0A6H5HDQ6"/>
<name>A0A6H5HDQ6_9HEMI</name>
<accession>A0A6H5HDQ6</accession>
<sequence length="133" mass="15395">MEFLDRRKTESLDSLDFLDHCPDLHIRPDWLADHRPIRHHGPRPGGVTGLCLEFACLRSSRTRAWLRFLTFGKIDFLCHEFLGLCWTGTLKSRPEGVSGCLKHSQTCDRVSGLQHFCFLGVIYIPHEFSDLLW</sequence>
<dbReference type="Proteomes" id="UP000479000">
    <property type="component" value="Unassembled WGS sequence"/>
</dbReference>
<organism evidence="1 2">
    <name type="scientific">Nesidiocoris tenuis</name>
    <dbReference type="NCBI Taxonomy" id="355587"/>
    <lineage>
        <taxon>Eukaryota</taxon>
        <taxon>Metazoa</taxon>
        <taxon>Ecdysozoa</taxon>
        <taxon>Arthropoda</taxon>
        <taxon>Hexapoda</taxon>
        <taxon>Insecta</taxon>
        <taxon>Pterygota</taxon>
        <taxon>Neoptera</taxon>
        <taxon>Paraneoptera</taxon>
        <taxon>Hemiptera</taxon>
        <taxon>Heteroptera</taxon>
        <taxon>Panheteroptera</taxon>
        <taxon>Cimicomorpha</taxon>
        <taxon>Miridae</taxon>
        <taxon>Dicyphina</taxon>
        <taxon>Nesidiocoris</taxon>
    </lineage>
</organism>
<protein>
    <submittedName>
        <fullName evidence="1">Uncharacterized protein</fullName>
    </submittedName>
</protein>
<dbReference type="EMBL" id="CADCXU010030079">
    <property type="protein sequence ID" value="CAB0016188.1"/>
    <property type="molecule type" value="Genomic_DNA"/>
</dbReference>
<gene>
    <name evidence="1" type="ORF">NTEN_LOCUS20461</name>
</gene>
<evidence type="ECO:0000313" key="1">
    <source>
        <dbReference type="EMBL" id="CAB0016188.1"/>
    </source>
</evidence>
<reference evidence="1 2" key="1">
    <citation type="submission" date="2020-02" db="EMBL/GenBank/DDBJ databases">
        <authorList>
            <person name="Ferguson B K."/>
        </authorList>
    </citation>
    <scope>NUCLEOTIDE SEQUENCE [LARGE SCALE GENOMIC DNA]</scope>
</reference>
<feature type="non-terminal residue" evidence="1">
    <location>
        <position position="133"/>
    </location>
</feature>
<keyword evidence="2" id="KW-1185">Reference proteome</keyword>
<proteinExistence type="predicted"/>
<evidence type="ECO:0000313" key="2">
    <source>
        <dbReference type="Proteomes" id="UP000479000"/>
    </source>
</evidence>